<feature type="transmembrane region" description="Helical" evidence="2">
    <location>
        <begin position="45"/>
        <end position="64"/>
    </location>
</feature>
<comment type="caution">
    <text evidence="3">The sequence shown here is derived from an EMBL/GenBank/DDBJ whole genome shotgun (WGS) entry which is preliminary data.</text>
</comment>
<evidence type="ECO:0000256" key="1">
    <source>
        <dbReference type="SAM" id="MobiDB-lite"/>
    </source>
</evidence>
<dbReference type="Proteomes" id="UP001408789">
    <property type="component" value="Unassembled WGS sequence"/>
</dbReference>
<evidence type="ECO:0000313" key="3">
    <source>
        <dbReference type="EMBL" id="KAK9054882.1"/>
    </source>
</evidence>
<feature type="compositionally biased region" description="Polar residues" evidence="1">
    <location>
        <begin position="476"/>
        <end position="516"/>
    </location>
</feature>
<keyword evidence="2" id="KW-1133">Transmembrane helix</keyword>
<dbReference type="EMBL" id="JBCNJP010000025">
    <property type="protein sequence ID" value="KAK9054882.1"/>
    <property type="molecule type" value="Genomic_DNA"/>
</dbReference>
<proteinExistence type="predicted"/>
<protein>
    <submittedName>
        <fullName evidence="3">Uncharacterized protein</fullName>
    </submittedName>
</protein>
<feature type="transmembrane region" description="Helical" evidence="2">
    <location>
        <begin position="18"/>
        <end position="39"/>
    </location>
</feature>
<accession>A0AAP0GNJ0</accession>
<sequence length="753" mass="84758">MCILCVIQKWSRKVATMLPWLVIPLIGLWLLSQFLPPAFRFEITSPRLACVLVLLATLFWYEILMPQLSSWRARRNARLKEKKRLEAIEMQKLRKTATRRCRNCKTPYRDQNPSGGKFMCSYCGHSSKRPLFDPSVSPGSERSGILKGLVGKFWSDNNWICGQDWLENGGYWVNGSLSGKSSYGKKNNGGFLNSGNDHFFSFLLVFICKSLAAIFMGIMWLFRKLFRVSFSEDEDSSDTDVNGVAKKGENGVNCNETRSEKARRKAEERRQARLEREQLEEEERKQREEVARLVEERRKIRDEIDKKTKVSTREKNDKKEAERKRQERKKEKDKGSSRSNSDVDELEKRATKEIERKLKGDADYREHYKSKTVMTTNYNKGSVGARYLDRMRGNFFPSSRTITGGFFGKGINANVTSGNTREHRSSAYLDHANKRDFVHPERAHVKSKAQAGDHNQSRPVVFESQPCPPPKRSWHQLFTRSSPPVSSTSINVTSRPNPNENPQTETQSSVASSGHPVTQGYDNPITYGLPFSLSYADSTSNTGLQFSAPLAHGEPEKYEDPSFVADPVSLTEPVSDSLENFPIDLGFLADLGIYDEKHADSSVFPRTQEKTTLPVEDHGAASDKGWQMWDSSFSPDTLGLVSGSPNWCSPQKTTTKDDPWALRSSYGSIPSNNNRLSMNLQETGLVYGIPSGSAFDHPFQSSSGNVWAKKEKACVEGIGSTSAAMIGPGDGLYSPPLQMYSPFGHMTEKEKEG</sequence>
<name>A0AAP0GNJ0_9ASTR</name>
<reference evidence="3 4" key="1">
    <citation type="submission" date="2024-04" db="EMBL/GenBank/DDBJ databases">
        <title>The reference genome of an endangered Asteraceae, Deinandra increscens subsp. villosa, native to the Central Coast of California.</title>
        <authorList>
            <person name="Guilliams M."/>
            <person name="Hasenstab-Lehman K."/>
            <person name="Meyer R."/>
            <person name="Mcevoy S."/>
        </authorList>
    </citation>
    <scope>NUCLEOTIDE SEQUENCE [LARGE SCALE GENOMIC DNA]</scope>
    <source>
        <tissue evidence="3">Leaf</tissue>
    </source>
</reference>
<evidence type="ECO:0000313" key="4">
    <source>
        <dbReference type="Proteomes" id="UP001408789"/>
    </source>
</evidence>
<organism evidence="3 4">
    <name type="scientific">Deinandra increscens subsp. villosa</name>
    <dbReference type="NCBI Taxonomy" id="3103831"/>
    <lineage>
        <taxon>Eukaryota</taxon>
        <taxon>Viridiplantae</taxon>
        <taxon>Streptophyta</taxon>
        <taxon>Embryophyta</taxon>
        <taxon>Tracheophyta</taxon>
        <taxon>Spermatophyta</taxon>
        <taxon>Magnoliopsida</taxon>
        <taxon>eudicotyledons</taxon>
        <taxon>Gunneridae</taxon>
        <taxon>Pentapetalae</taxon>
        <taxon>asterids</taxon>
        <taxon>campanulids</taxon>
        <taxon>Asterales</taxon>
        <taxon>Asteraceae</taxon>
        <taxon>Asteroideae</taxon>
        <taxon>Heliantheae alliance</taxon>
        <taxon>Madieae</taxon>
        <taxon>Madiinae</taxon>
        <taxon>Deinandra</taxon>
    </lineage>
</organism>
<feature type="compositionally biased region" description="Basic and acidic residues" evidence="1">
    <location>
        <begin position="308"/>
        <end position="336"/>
    </location>
</feature>
<keyword evidence="2" id="KW-0812">Transmembrane</keyword>
<keyword evidence="4" id="KW-1185">Reference proteome</keyword>
<feature type="transmembrane region" description="Helical" evidence="2">
    <location>
        <begin position="199"/>
        <end position="222"/>
    </location>
</feature>
<gene>
    <name evidence="3" type="ORF">SSX86_025961</name>
</gene>
<keyword evidence="2" id="KW-0472">Membrane</keyword>
<feature type="region of interest" description="Disordered" evidence="1">
    <location>
        <begin position="233"/>
        <end position="288"/>
    </location>
</feature>
<feature type="compositionally biased region" description="Basic and acidic residues" evidence="1">
    <location>
        <begin position="257"/>
        <end position="288"/>
    </location>
</feature>
<feature type="region of interest" description="Disordered" evidence="1">
    <location>
        <begin position="308"/>
        <end position="349"/>
    </location>
</feature>
<feature type="region of interest" description="Disordered" evidence="1">
    <location>
        <begin position="442"/>
        <end position="521"/>
    </location>
</feature>
<dbReference type="AlphaFoldDB" id="A0AAP0GNJ0"/>
<evidence type="ECO:0000256" key="2">
    <source>
        <dbReference type="SAM" id="Phobius"/>
    </source>
</evidence>